<evidence type="ECO:0000313" key="2">
    <source>
        <dbReference type="Proteomes" id="UP001324634"/>
    </source>
</evidence>
<proteinExistence type="predicted"/>
<dbReference type="EMBL" id="CP139487">
    <property type="protein sequence ID" value="WPU65328.1"/>
    <property type="molecule type" value="Genomic_DNA"/>
</dbReference>
<reference evidence="1 2" key="1">
    <citation type="submission" date="2023-11" db="EMBL/GenBank/DDBJ databases">
        <title>Peredibacter starrii A3.12.</title>
        <authorList>
            <person name="Mitchell R.J."/>
        </authorList>
    </citation>
    <scope>NUCLEOTIDE SEQUENCE [LARGE SCALE GENOMIC DNA]</scope>
    <source>
        <strain evidence="1 2">A3.12</strain>
    </source>
</reference>
<protein>
    <recommendedName>
        <fullName evidence="3">DUF4878 domain-containing protein</fullName>
    </recommendedName>
</protein>
<accession>A0AAX4HQE2</accession>
<evidence type="ECO:0000313" key="1">
    <source>
        <dbReference type="EMBL" id="WPU65328.1"/>
    </source>
</evidence>
<keyword evidence="2" id="KW-1185">Reference proteome</keyword>
<sequence length="145" mass="16554">MKWILPVLLILAACNQDNLSPESALKSYMDGRMGTIVTRDFILERVTGKMKQSFENMDDEEFKKASDMTNIKKESFKILSKSCQEKKCFLTYSVAYQTKAEEKTTFATEVKKIAEVVNEGGKWLISDVSNIKTYHEALEPINPLE</sequence>
<organism evidence="1 2">
    <name type="scientific">Peredibacter starrii</name>
    <dbReference type="NCBI Taxonomy" id="28202"/>
    <lineage>
        <taxon>Bacteria</taxon>
        <taxon>Pseudomonadati</taxon>
        <taxon>Bdellovibrionota</taxon>
        <taxon>Bacteriovoracia</taxon>
        <taxon>Bacteriovoracales</taxon>
        <taxon>Bacteriovoracaceae</taxon>
        <taxon>Peredibacter</taxon>
    </lineage>
</organism>
<dbReference type="KEGG" id="psti:SOO65_01045"/>
<name>A0AAX4HQE2_9BACT</name>
<gene>
    <name evidence="1" type="ORF">SOO65_01045</name>
</gene>
<dbReference type="AlphaFoldDB" id="A0AAX4HQE2"/>
<dbReference type="Proteomes" id="UP001324634">
    <property type="component" value="Chromosome"/>
</dbReference>
<evidence type="ECO:0008006" key="3">
    <source>
        <dbReference type="Google" id="ProtNLM"/>
    </source>
</evidence>
<dbReference type="RefSeq" id="WP_321395581.1">
    <property type="nucleotide sequence ID" value="NZ_CP139487.1"/>
</dbReference>